<dbReference type="GO" id="GO:0032790">
    <property type="term" value="P:ribosome disassembly"/>
    <property type="evidence" value="ECO:0007669"/>
    <property type="project" value="TreeGrafter"/>
</dbReference>
<dbReference type="STRING" id="2903.R1EF24"/>
<dbReference type="AlphaFoldDB" id="A0A0D3JDK6"/>
<dbReference type="SUPFAM" id="SSF55200">
    <property type="entry name" value="Translation initiation factor IF3, C-terminal domain"/>
    <property type="match status" value="1"/>
</dbReference>
<evidence type="ECO:0000256" key="3">
    <source>
        <dbReference type="ARBA" id="ARBA00022917"/>
    </source>
</evidence>
<keyword evidence="3" id="KW-0648">Protein biosynthesis</keyword>
<comment type="similarity">
    <text evidence="1">Belongs to the IF-3 family.</text>
</comment>
<dbReference type="SUPFAM" id="SSF54364">
    <property type="entry name" value="Translation initiation factor IF3, N-terminal domain"/>
    <property type="match status" value="1"/>
</dbReference>
<dbReference type="RefSeq" id="XP_005774020.1">
    <property type="nucleotide sequence ID" value="XM_005773963.1"/>
</dbReference>
<evidence type="ECO:0000256" key="1">
    <source>
        <dbReference type="ARBA" id="ARBA00005439"/>
    </source>
</evidence>
<dbReference type="InterPro" id="IPR019815">
    <property type="entry name" value="Translation_initiation_fac_3_C"/>
</dbReference>
<dbReference type="FunFam" id="3.30.110.10:FF:000001">
    <property type="entry name" value="Translation initiation factor IF-3"/>
    <property type="match status" value="1"/>
</dbReference>
<evidence type="ECO:0000313" key="6">
    <source>
        <dbReference type="Proteomes" id="UP000013827"/>
    </source>
</evidence>
<protein>
    <recommendedName>
        <fullName evidence="4">Translation initiation factor 3 C-terminal domain-containing protein</fullName>
    </recommendedName>
</protein>
<dbReference type="HOGENOM" id="CLU_054919_3_2_1"/>
<dbReference type="NCBIfam" id="TIGR00168">
    <property type="entry name" value="infC"/>
    <property type="match status" value="1"/>
</dbReference>
<dbReference type="GeneID" id="17267136"/>
<reference evidence="5" key="2">
    <citation type="submission" date="2024-10" db="UniProtKB">
        <authorList>
            <consortium name="EnsemblProtists"/>
        </authorList>
    </citation>
    <scope>IDENTIFICATION</scope>
</reference>
<dbReference type="InterPro" id="IPR036787">
    <property type="entry name" value="T_IF-3_N_sf"/>
</dbReference>
<dbReference type="PANTHER" id="PTHR10938">
    <property type="entry name" value="TRANSLATION INITIATION FACTOR IF-3"/>
    <property type="match status" value="1"/>
</dbReference>
<dbReference type="InterPro" id="IPR036788">
    <property type="entry name" value="T_IF-3_C_sf"/>
</dbReference>
<evidence type="ECO:0000313" key="5">
    <source>
        <dbReference type="EnsemblProtists" id="EOD21591"/>
    </source>
</evidence>
<dbReference type="EnsemblProtists" id="EOD21591">
    <property type="protein sequence ID" value="EOD21591"/>
    <property type="gene ID" value="EMIHUDRAFT_315812"/>
</dbReference>
<dbReference type="eggNOG" id="ENOG502QUHV">
    <property type="taxonomic scope" value="Eukaryota"/>
</dbReference>
<reference evidence="6" key="1">
    <citation type="journal article" date="2013" name="Nature">
        <title>Pan genome of the phytoplankton Emiliania underpins its global distribution.</title>
        <authorList>
            <person name="Read B.A."/>
            <person name="Kegel J."/>
            <person name="Klute M.J."/>
            <person name="Kuo A."/>
            <person name="Lefebvre S.C."/>
            <person name="Maumus F."/>
            <person name="Mayer C."/>
            <person name="Miller J."/>
            <person name="Monier A."/>
            <person name="Salamov A."/>
            <person name="Young J."/>
            <person name="Aguilar M."/>
            <person name="Claverie J.M."/>
            <person name="Frickenhaus S."/>
            <person name="Gonzalez K."/>
            <person name="Herman E.K."/>
            <person name="Lin Y.C."/>
            <person name="Napier J."/>
            <person name="Ogata H."/>
            <person name="Sarno A.F."/>
            <person name="Shmutz J."/>
            <person name="Schroeder D."/>
            <person name="de Vargas C."/>
            <person name="Verret F."/>
            <person name="von Dassow P."/>
            <person name="Valentin K."/>
            <person name="Van de Peer Y."/>
            <person name="Wheeler G."/>
            <person name="Dacks J.B."/>
            <person name="Delwiche C.F."/>
            <person name="Dyhrman S.T."/>
            <person name="Glockner G."/>
            <person name="John U."/>
            <person name="Richards T."/>
            <person name="Worden A.Z."/>
            <person name="Zhang X."/>
            <person name="Grigoriev I.V."/>
            <person name="Allen A.E."/>
            <person name="Bidle K."/>
            <person name="Borodovsky M."/>
            <person name="Bowler C."/>
            <person name="Brownlee C."/>
            <person name="Cock J.M."/>
            <person name="Elias M."/>
            <person name="Gladyshev V.N."/>
            <person name="Groth M."/>
            <person name="Guda C."/>
            <person name="Hadaegh A."/>
            <person name="Iglesias-Rodriguez M.D."/>
            <person name="Jenkins J."/>
            <person name="Jones B.M."/>
            <person name="Lawson T."/>
            <person name="Leese F."/>
            <person name="Lindquist E."/>
            <person name="Lobanov A."/>
            <person name="Lomsadze A."/>
            <person name="Malik S.B."/>
            <person name="Marsh M.E."/>
            <person name="Mackinder L."/>
            <person name="Mock T."/>
            <person name="Mueller-Roeber B."/>
            <person name="Pagarete A."/>
            <person name="Parker M."/>
            <person name="Probert I."/>
            <person name="Quesneville H."/>
            <person name="Raines C."/>
            <person name="Rensing S.A."/>
            <person name="Riano-Pachon D.M."/>
            <person name="Richier S."/>
            <person name="Rokitta S."/>
            <person name="Shiraiwa Y."/>
            <person name="Soanes D.M."/>
            <person name="van der Giezen M."/>
            <person name="Wahlund T.M."/>
            <person name="Williams B."/>
            <person name="Wilson W."/>
            <person name="Wolfe G."/>
            <person name="Wurch L.L."/>
        </authorList>
    </citation>
    <scope>NUCLEOTIDE SEQUENCE</scope>
</reference>
<sequence length="161" mass="18367">MRKPPAPKDNTPINEAIAFDEMRVLERQLDLVLIADKSEPVICKIVSYDKFRFNKEKKKKEQARELKMSYKIGAHDFDVRLRSAQRFLKQGNKVKFSMLFRGREIVHSAVGKEIMERMATALDDHGVLDSSPRVFGRQMIMTVGPKTKEAMAAAAAKKENS</sequence>
<dbReference type="PaxDb" id="2903-EOD21591"/>
<proteinExistence type="inferred from homology"/>
<dbReference type="PANTHER" id="PTHR10938:SF0">
    <property type="entry name" value="TRANSLATION INITIATION FACTOR IF-3, MITOCHONDRIAL"/>
    <property type="match status" value="1"/>
</dbReference>
<dbReference type="GO" id="GO:0005829">
    <property type="term" value="C:cytosol"/>
    <property type="evidence" value="ECO:0007669"/>
    <property type="project" value="TreeGrafter"/>
</dbReference>
<dbReference type="Gene3D" id="3.30.110.10">
    <property type="entry name" value="Translation initiation factor 3 (IF-3), C-terminal domain"/>
    <property type="match status" value="1"/>
</dbReference>
<dbReference type="Proteomes" id="UP000013827">
    <property type="component" value="Unassembled WGS sequence"/>
</dbReference>
<evidence type="ECO:0000259" key="4">
    <source>
        <dbReference type="Pfam" id="PF00707"/>
    </source>
</evidence>
<dbReference type="KEGG" id="ehx:EMIHUDRAFT_315812"/>
<dbReference type="Pfam" id="PF00707">
    <property type="entry name" value="IF3_C"/>
    <property type="match status" value="1"/>
</dbReference>
<dbReference type="GO" id="GO:0016020">
    <property type="term" value="C:membrane"/>
    <property type="evidence" value="ECO:0007669"/>
    <property type="project" value="TreeGrafter"/>
</dbReference>
<evidence type="ECO:0000256" key="2">
    <source>
        <dbReference type="ARBA" id="ARBA00022540"/>
    </source>
</evidence>
<accession>A0A0D3JDK6</accession>
<dbReference type="GO" id="GO:0043022">
    <property type="term" value="F:ribosome binding"/>
    <property type="evidence" value="ECO:0007669"/>
    <property type="project" value="TreeGrafter"/>
</dbReference>
<name>A0A0D3JDK6_EMIH1</name>
<dbReference type="InterPro" id="IPR001288">
    <property type="entry name" value="Translation_initiation_fac_3"/>
</dbReference>
<organism evidence="5 6">
    <name type="scientific">Emiliania huxleyi (strain CCMP1516)</name>
    <dbReference type="NCBI Taxonomy" id="280463"/>
    <lineage>
        <taxon>Eukaryota</taxon>
        <taxon>Haptista</taxon>
        <taxon>Haptophyta</taxon>
        <taxon>Prymnesiophyceae</taxon>
        <taxon>Isochrysidales</taxon>
        <taxon>Noelaerhabdaceae</taxon>
        <taxon>Emiliania</taxon>
    </lineage>
</organism>
<keyword evidence="6" id="KW-1185">Reference proteome</keyword>
<dbReference type="Gene3D" id="3.10.20.80">
    <property type="entry name" value="Translation initiation factor 3 (IF-3), N-terminal domain"/>
    <property type="match status" value="1"/>
</dbReference>
<feature type="domain" description="Translation initiation factor 3 C-terminal" evidence="4">
    <location>
        <begin position="62"/>
        <end position="146"/>
    </location>
</feature>
<dbReference type="GO" id="GO:0003743">
    <property type="term" value="F:translation initiation factor activity"/>
    <property type="evidence" value="ECO:0007669"/>
    <property type="project" value="UniProtKB-KW"/>
</dbReference>
<keyword evidence="2" id="KW-0396">Initiation factor</keyword>